<evidence type="ECO:0000256" key="1">
    <source>
        <dbReference type="ARBA" id="ARBA00022993"/>
    </source>
</evidence>
<dbReference type="PANTHER" id="PTHR34822:SF1">
    <property type="entry name" value="GRPB FAMILY PROTEIN"/>
    <property type="match status" value="1"/>
</dbReference>
<accession>A0A543F8I2</accession>
<dbReference type="OrthoDB" id="9799092at2"/>
<organism evidence="2 3">
    <name type="scientific">Nocardia bhagyanarayanae</name>
    <dbReference type="NCBI Taxonomy" id="1215925"/>
    <lineage>
        <taxon>Bacteria</taxon>
        <taxon>Bacillati</taxon>
        <taxon>Actinomycetota</taxon>
        <taxon>Actinomycetes</taxon>
        <taxon>Mycobacteriales</taxon>
        <taxon>Nocardiaceae</taxon>
        <taxon>Nocardia</taxon>
    </lineage>
</organism>
<dbReference type="AlphaFoldDB" id="A0A543F8I2"/>
<proteinExistence type="predicted"/>
<dbReference type="InterPro" id="IPR007344">
    <property type="entry name" value="GrpB/CoaE"/>
</dbReference>
<reference evidence="2 3" key="1">
    <citation type="submission" date="2019-06" db="EMBL/GenBank/DDBJ databases">
        <title>Sequencing the genomes of 1000 actinobacteria strains.</title>
        <authorList>
            <person name="Klenk H.-P."/>
        </authorList>
    </citation>
    <scope>NUCLEOTIDE SEQUENCE [LARGE SCALE GENOMIC DNA]</scope>
    <source>
        <strain evidence="2 3">DSM 103495</strain>
    </source>
</reference>
<protein>
    <submittedName>
        <fullName evidence="2">GrpB-like predicted nucleotidyltransferase (UPF0157 family)</fullName>
    </submittedName>
</protein>
<dbReference type="PANTHER" id="PTHR34822">
    <property type="entry name" value="GRPB DOMAIN PROTEIN (AFU_ORTHOLOGUE AFUA_1G01530)"/>
    <property type="match status" value="1"/>
</dbReference>
<dbReference type="SUPFAM" id="SSF81301">
    <property type="entry name" value="Nucleotidyltransferase"/>
    <property type="match status" value="1"/>
</dbReference>
<evidence type="ECO:0000313" key="3">
    <source>
        <dbReference type="Proteomes" id="UP000316331"/>
    </source>
</evidence>
<dbReference type="Proteomes" id="UP000316331">
    <property type="component" value="Unassembled WGS sequence"/>
</dbReference>
<dbReference type="EMBL" id="VFPG01000001">
    <property type="protein sequence ID" value="TQM30111.1"/>
    <property type="molecule type" value="Genomic_DNA"/>
</dbReference>
<evidence type="ECO:0000313" key="2">
    <source>
        <dbReference type="EMBL" id="TQM30111.1"/>
    </source>
</evidence>
<keyword evidence="3" id="KW-1185">Reference proteome</keyword>
<dbReference type="GO" id="GO:0015937">
    <property type="term" value="P:coenzyme A biosynthetic process"/>
    <property type="evidence" value="ECO:0007669"/>
    <property type="project" value="UniProtKB-KW"/>
</dbReference>
<sequence>MARLDSDDELAAATVGVLKPYAVEIVIEDYNPEWPAWYAEDEAAIRAALGPLALRIEHTGSTSVPGLSAKPLIDILLVVPDAADEAAYVPALEAAGYTLRIRQPDWYQHRCLVRRVEDGARWSVNLHVLDPESGAPEIERILAFRDRLRTHDDDRKYYEQVKRELAQRDWKFVQHYANAKSDVVEEILGRALPGRTSAGEELGDGEEGVAVGA</sequence>
<keyword evidence="1" id="KW-0173">Coenzyme A biosynthesis</keyword>
<dbReference type="Pfam" id="PF04229">
    <property type="entry name" value="GrpB"/>
    <property type="match status" value="1"/>
</dbReference>
<dbReference type="GO" id="GO:0016740">
    <property type="term" value="F:transferase activity"/>
    <property type="evidence" value="ECO:0007669"/>
    <property type="project" value="UniProtKB-KW"/>
</dbReference>
<name>A0A543F8I2_9NOCA</name>
<dbReference type="InterPro" id="IPR043519">
    <property type="entry name" value="NT_sf"/>
</dbReference>
<keyword evidence="2" id="KW-0808">Transferase</keyword>
<dbReference type="RefSeq" id="WP_141808464.1">
    <property type="nucleotide sequence ID" value="NZ_VFPG01000001.1"/>
</dbReference>
<gene>
    <name evidence="2" type="ORF">FB390_1727</name>
</gene>
<comment type="caution">
    <text evidence="2">The sequence shown here is derived from an EMBL/GenBank/DDBJ whole genome shotgun (WGS) entry which is preliminary data.</text>
</comment>
<dbReference type="Gene3D" id="3.30.460.10">
    <property type="entry name" value="Beta Polymerase, domain 2"/>
    <property type="match status" value="1"/>
</dbReference>